<evidence type="ECO:0000313" key="8">
    <source>
        <dbReference type="Proteomes" id="UP000261520"/>
    </source>
</evidence>
<dbReference type="PANTHER" id="PTHR10137">
    <property type="entry name" value="V-TYPE PROTON ATPASE SUBUNIT C"/>
    <property type="match status" value="1"/>
</dbReference>
<dbReference type="InterPro" id="IPR004907">
    <property type="entry name" value="ATPase_V1-cplx_csu"/>
</dbReference>
<dbReference type="AlphaFoldDB" id="A0A3B4BCM6"/>
<reference evidence="7" key="1">
    <citation type="submission" date="2025-08" db="UniProtKB">
        <authorList>
            <consortium name="Ensembl"/>
        </authorList>
    </citation>
    <scope>IDENTIFICATION</scope>
</reference>
<organism evidence="7 8">
    <name type="scientific">Periophthalmus magnuspinnatus</name>
    <dbReference type="NCBI Taxonomy" id="409849"/>
    <lineage>
        <taxon>Eukaryota</taxon>
        <taxon>Metazoa</taxon>
        <taxon>Chordata</taxon>
        <taxon>Craniata</taxon>
        <taxon>Vertebrata</taxon>
        <taxon>Euteleostomi</taxon>
        <taxon>Actinopterygii</taxon>
        <taxon>Neopterygii</taxon>
        <taxon>Teleostei</taxon>
        <taxon>Neoteleostei</taxon>
        <taxon>Acanthomorphata</taxon>
        <taxon>Gobiaria</taxon>
        <taxon>Gobiiformes</taxon>
        <taxon>Gobioidei</taxon>
        <taxon>Gobiidae</taxon>
        <taxon>Oxudercinae</taxon>
        <taxon>Periophthalmus</taxon>
    </lineage>
</organism>
<evidence type="ECO:0000256" key="1">
    <source>
        <dbReference type="ARBA" id="ARBA00006138"/>
    </source>
</evidence>
<evidence type="ECO:0000256" key="5">
    <source>
        <dbReference type="ARBA" id="ARBA00046006"/>
    </source>
</evidence>
<comment type="function">
    <text evidence="5 6">Subunit of the V1 complex of vacuolar(H+)-ATPase (V-ATPase), a multisubunit enzyme composed of a peripheral complex (V1) that hydrolyzes ATP and a membrane integral complex (V0) that translocates protons. V-ATPase is responsible for acidifying and maintaining the pH of intracellular compartments and in some cell types, is targeted to the plasma membrane, where it is responsible for acidifying the extracellular environment. Subunit C is necessary for the assembly of the catalytic sector of the enzyme and is likely to have a specific function in its catalytic activity.</text>
</comment>
<dbReference type="Ensembl" id="ENSPMGT00000029310.1">
    <property type="protein sequence ID" value="ENSPMGP00000027512.1"/>
    <property type="gene ID" value="ENSPMGG00000022205.1"/>
</dbReference>
<name>A0A3B4BCM6_9GOBI</name>
<proteinExistence type="inferred from homology"/>
<comment type="subunit">
    <text evidence="6">V-ATPase is a heteromultimeric enzyme made up of two complexes: the ATP-hydrolytic V1 complex and the proton translocation V0 complex. The V1 complex consists of three catalytic AB heterodimers that form a heterohexamer, three peripheral stalks each consisting of EG heterodimers, one central rotor including subunits D and F, and the regulatory subunits C and H. The proton translocation complex V0 consists of the proton transport subunit a, a ring of proteolipid subunits c9c'', rotary subunit d, subunits e and f, and two accessory subunits.</text>
</comment>
<evidence type="ECO:0000256" key="4">
    <source>
        <dbReference type="ARBA" id="ARBA00023065"/>
    </source>
</evidence>
<evidence type="ECO:0000256" key="2">
    <source>
        <dbReference type="ARBA" id="ARBA00022448"/>
    </source>
</evidence>
<protein>
    <recommendedName>
        <fullName evidence="6">V-type proton ATPase subunit C</fullName>
    </recommendedName>
</protein>
<dbReference type="Gene3D" id="1.20.1460.10">
    <property type="entry name" value="subunit c (vma5p) of the yeast v-atpase, domain 2"/>
    <property type="match status" value="1"/>
</dbReference>
<keyword evidence="2 6" id="KW-0813">Transport</keyword>
<dbReference type="PANTHER" id="PTHR10137:SF0">
    <property type="entry name" value="V-TYPE PROTON ATPASE SUBUNIT C"/>
    <property type="match status" value="1"/>
</dbReference>
<evidence type="ECO:0000256" key="6">
    <source>
        <dbReference type="RuleBase" id="RU364010"/>
    </source>
</evidence>
<dbReference type="Gene3D" id="3.30.70.1180">
    <property type="entry name" value="Vacuolar atp synthase subunit c, domain 1"/>
    <property type="match status" value="1"/>
</dbReference>
<accession>A0A3B4BCM6</accession>
<dbReference type="Pfam" id="PF03223">
    <property type="entry name" value="V-ATPase_C"/>
    <property type="match status" value="1"/>
</dbReference>
<evidence type="ECO:0000313" key="7">
    <source>
        <dbReference type="Ensembl" id="ENSPMGP00000027512.1"/>
    </source>
</evidence>
<dbReference type="GO" id="GO:0046961">
    <property type="term" value="F:proton-transporting ATPase activity, rotational mechanism"/>
    <property type="evidence" value="ECO:0007669"/>
    <property type="project" value="InterPro"/>
</dbReference>
<keyword evidence="4 6" id="KW-0406">Ion transport</keyword>
<evidence type="ECO:0000256" key="3">
    <source>
        <dbReference type="ARBA" id="ARBA00022781"/>
    </source>
</evidence>
<dbReference type="GO" id="GO:0005765">
    <property type="term" value="C:lysosomal membrane"/>
    <property type="evidence" value="ECO:0007669"/>
    <property type="project" value="TreeGrafter"/>
</dbReference>
<dbReference type="GO" id="GO:0000221">
    <property type="term" value="C:vacuolar proton-transporting V-type ATPase, V1 domain"/>
    <property type="evidence" value="ECO:0007669"/>
    <property type="project" value="TreeGrafter"/>
</dbReference>
<dbReference type="Proteomes" id="UP000261520">
    <property type="component" value="Unplaced"/>
</dbReference>
<reference evidence="7" key="2">
    <citation type="submission" date="2025-09" db="UniProtKB">
        <authorList>
            <consortium name="Ensembl"/>
        </authorList>
    </citation>
    <scope>IDENTIFICATION</scope>
</reference>
<comment type="similarity">
    <text evidence="1 6">Belongs to the V-ATPase C subunit family.</text>
</comment>
<dbReference type="InterPro" id="IPR036132">
    <property type="entry name" value="Vac_ATP_synth_c_sf"/>
</dbReference>
<sequence length="380" mass="44077">MGLPIISTPITHNCRSTWTTKLSHSTSPELVSINHKFSATQGFAGFLSVIVNLSNLLRRKNSNIRNIHNKVGMQHQKHFEDKKDKSQTVWLAPSNDLVIRGKRPQWDMFIAKIKHKLKSSSDVISVQCLQFDNFGNFITVTYSNFNKGQNQTKCKQNDTVVMIRQININYNSSFLLNQYLVCQLVSMGAVGYFVASKLYDTIIKLVCPTSGRVNLMEHAETLLGVRLFRTTIKFFEHKSKKTAFFVADLKYSKKEVEKSKQTVTKLSVNNNKQLTKLANWLNIELREMFIQGLKTKWLRVYYNNMRKYRLLGSFSSITLQPHSREIKKMNIVVHYVYKYLQKSIVAILINKINLPFVTISIQRQHPWVEYSVDNFKNIKP</sequence>
<keyword evidence="3 6" id="KW-0375">Hydrogen ion transport</keyword>
<dbReference type="SUPFAM" id="SSF118203">
    <property type="entry name" value="Vacuolar ATP synthase subunit C"/>
    <property type="match status" value="1"/>
</dbReference>
<dbReference type="Gene3D" id="3.30.70.100">
    <property type="match status" value="1"/>
</dbReference>
<keyword evidence="8" id="KW-1185">Reference proteome</keyword>